<feature type="compositionally biased region" description="Basic residues" evidence="1">
    <location>
        <begin position="75"/>
        <end position="87"/>
    </location>
</feature>
<dbReference type="InParanoid" id="A0A1B6PNY7"/>
<sequence>MCDQQNIHLCSTPSSYYRVKSLQLKRPEGHRLRAVIAPPRAVIALAPRTPRSPSSSCGYRLRTPRSPPSELQASKKSRPLRPCRQRHPAPQLPARGSGAPSLPVPSPSLLGARRAAESREKPWPLPLRPCPRRHRPPAPPRHSDPQLTARGPASLQAHQGMRPLLRHGRAAAASVPGVSALRQDRISNFAIGIHVHLLQSAPSSRYKDDLLVGLPVSNDDDLDATA</sequence>
<organism evidence="2 3">
    <name type="scientific">Sorghum bicolor</name>
    <name type="common">Sorghum</name>
    <name type="synonym">Sorghum vulgare</name>
    <dbReference type="NCBI Taxonomy" id="4558"/>
    <lineage>
        <taxon>Eukaryota</taxon>
        <taxon>Viridiplantae</taxon>
        <taxon>Streptophyta</taxon>
        <taxon>Embryophyta</taxon>
        <taxon>Tracheophyta</taxon>
        <taxon>Spermatophyta</taxon>
        <taxon>Magnoliopsida</taxon>
        <taxon>Liliopsida</taxon>
        <taxon>Poales</taxon>
        <taxon>Poaceae</taxon>
        <taxon>PACMAD clade</taxon>
        <taxon>Panicoideae</taxon>
        <taxon>Andropogonodae</taxon>
        <taxon>Andropogoneae</taxon>
        <taxon>Sorghinae</taxon>
        <taxon>Sorghum</taxon>
    </lineage>
</organism>
<feature type="compositionally biased region" description="Low complexity" evidence="1">
    <location>
        <begin position="96"/>
        <end position="112"/>
    </location>
</feature>
<accession>A0A1B6PNY7</accession>
<protein>
    <submittedName>
        <fullName evidence="2">Uncharacterized protein</fullName>
    </submittedName>
</protein>
<reference evidence="3" key="2">
    <citation type="journal article" date="2018" name="Plant J.">
        <title>The Sorghum bicolor reference genome: improved assembly, gene annotations, a transcriptome atlas, and signatures of genome organization.</title>
        <authorList>
            <person name="McCormick R.F."/>
            <person name="Truong S.K."/>
            <person name="Sreedasyam A."/>
            <person name="Jenkins J."/>
            <person name="Shu S."/>
            <person name="Sims D."/>
            <person name="Kennedy M."/>
            <person name="Amirebrahimi M."/>
            <person name="Weers B.D."/>
            <person name="McKinley B."/>
            <person name="Mattison A."/>
            <person name="Morishige D.T."/>
            <person name="Grimwood J."/>
            <person name="Schmutz J."/>
            <person name="Mullet J.E."/>
        </authorList>
    </citation>
    <scope>NUCLEOTIDE SEQUENCE [LARGE SCALE GENOMIC DNA]</scope>
    <source>
        <strain evidence="3">cv. BTx623</strain>
    </source>
</reference>
<keyword evidence="3" id="KW-1185">Reference proteome</keyword>
<evidence type="ECO:0000313" key="3">
    <source>
        <dbReference type="Proteomes" id="UP000000768"/>
    </source>
</evidence>
<dbReference type="EMBL" id="CM000765">
    <property type="protein sequence ID" value="KXG27376.1"/>
    <property type="molecule type" value="Genomic_DNA"/>
</dbReference>
<feature type="region of interest" description="Disordered" evidence="1">
    <location>
        <begin position="46"/>
        <end position="149"/>
    </location>
</feature>
<dbReference type="AlphaFoldDB" id="A0A1B6PNY7"/>
<gene>
    <name evidence="2" type="ORF">SORBI_3006G258100</name>
</gene>
<reference evidence="2 3" key="1">
    <citation type="journal article" date="2009" name="Nature">
        <title>The Sorghum bicolor genome and the diversification of grasses.</title>
        <authorList>
            <person name="Paterson A.H."/>
            <person name="Bowers J.E."/>
            <person name="Bruggmann R."/>
            <person name="Dubchak I."/>
            <person name="Grimwood J."/>
            <person name="Gundlach H."/>
            <person name="Haberer G."/>
            <person name="Hellsten U."/>
            <person name="Mitros T."/>
            <person name="Poliakov A."/>
            <person name="Schmutz J."/>
            <person name="Spannagl M."/>
            <person name="Tang H."/>
            <person name="Wang X."/>
            <person name="Wicker T."/>
            <person name="Bharti A.K."/>
            <person name="Chapman J."/>
            <person name="Feltus F.A."/>
            <person name="Gowik U."/>
            <person name="Grigoriev I.V."/>
            <person name="Lyons E."/>
            <person name="Maher C.A."/>
            <person name="Martis M."/>
            <person name="Narechania A."/>
            <person name="Otillar R.P."/>
            <person name="Penning B.W."/>
            <person name="Salamov A.A."/>
            <person name="Wang Y."/>
            <person name="Zhang L."/>
            <person name="Carpita N.C."/>
            <person name="Freeling M."/>
            <person name="Gingle A.R."/>
            <person name="Hash C.T."/>
            <person name="Keller B."/>
            <person name="Klein P."/>
            <person name="Kresovich S."/>
            <person name="McCann M.C."/>
            <person name="Ming R."/>
            <person name="Peterson D.G."/>
            <person name="Mehboob-ur-Rahman"/>
            <person name="Ware D."/>
            <person name="Westhoff P."/>
            <person name="Mayer K.F."/>
            <person name="Messing J."/>
            <person name="Rokhsar D.S."/>
        </authorList>
    </citation>
    <scope>NUCLEOTIDE SEQUENCE [LARGE SCALE GENOMIC DNA]</scope>
    <source>
        <strain evidence="3">cv. BTx623</strain>
    </source>
</reference>
<name>A0A1B6PNY7_SORBI</name>
<evidence type="ECO:0000313" key="2">
    <source>
        <dbReference type="EMBL" id="KXG27376.1"/>
    </source>
</evidence>
<dbReference type="Proteomes" id="UP000000768">
    <property type="component" value="Chromosome 6"/>
</dbReference>
<evidence type="ECO:0000256" key="1">
    <source>
        <dbReference type="SAM" id="MobiDB-lite"/>
    </source>
</evidence>
<dbReference type="Gramene" id="KXG27376">
    <property type="protein sequence ID" value="KXG27376"/>
    <property type="gene ID" value="SORBI_3006G258100"/>
</dbReference>
<proteinExistence type="predicted"/>